<evidence type="ECO:0000256" key="6">
    <source>
        <dbReference type="ARBA" id="ARBA00022576"/>
    </source>
</evidence>
<reference evidence="8" key="1">
    <citation type="journal article" date="2014" name="Front. Microbiol.">
        <title>High frequency of phylogenetically diverse reductive dehalogenase-homologous genes in deep subseafloor sedimentary metagenomes.</title>
        <authorList>
            <person name="Kawai M."/>
            <person name="Futagami T."/>
            <person name="Toyoda A."/>
            <person name="Takaki Y."/>
            <person name="Nishi S."/>
            <person name="Hori S."/>
            <person name="Arai W."/>
            <person name="Tsubouchi T."/>
            <person name="Morono Y."/>
            <person name="Uchiyama I."/>
            <person name="Ito T."/>
            <person name="Fujiyama A."/>
            <person name="Inagaki F."/>
            <person name="Takami H."/>
        </authorList>
    </citation>
    <scope>NUCLEOTIDE SEQUENCE</scope>
    <source>
        <strain evidence="8">Expedition CK06-06</strain>
    </source>
</reference>
<comment type="cofactor">
    <cofactor evidence="1">
        <name>pyridoxal 5'-phosphate</name>
        <dbReference type="ChEBI" id="CHEBI:597326"/>
    </cofactor>
</comment>
<evidence type="ECO:0000256" key="2">
    <source>
        <dbReference type="ARBA" id="ARBA00004173"/>
    </source>
</evidence>
<dbReference type="PANTHER" id="PTHR45688">
    <property type="match status" value="1"/>
</dbReference>
<comment type="caution">
    <text evidence="8">The sequence shown here is derived from an EMBL/GenBank/DDBJ whole genome shotgun (WGS) entry which is preliminary data.</text>
</comment>
<evidence type="ECO:0000256" key="7">
    <source>
        <dbReference type="ARBA" id="ARBA00022679"/>
    </source>
</evidence>
<comment type="similarity">
    <text evidence="3">Belongs to the class-III pyridoxal-phosphate-dependent aminotransferase family.</text>
</comment>
<keyword evidence="7" id="KW-0808">Transferase</keyword>
<dbReference type="InterPro" id="IPR015421">
    <property type="entry name" value="PyrdxlP-dep_Trfase_major"/>
</dbReference>
<dbReference type="EC" id="2.6.1.44" evidence="5"/>
<dbReference type="GO" id="GO:0030170">
    <property type="term" value="F:pyridoxal phosphate binding"/>
    <property type="evidence" value="ECO:0007669"/>
    <property type="project" value="InterPro"/>
</dbReference>
<feature type="non-terminal residue" evidence="8">
    <location>
        <position position="1"/>
    </location>
</feature>
<dbReference type="GO" id="GO:0008453">
    <property type="term" value="F:alanine-glyoxylate transaminase activity"/>
    <property type="evidence" value="ECO:0007669"/>
    <property type="project" value="UniProtKB-EC"/>
</dbReference>
<dbReference type="GO" id="GO:0005739">
    <property type="term" value="C:mitochondrion"/>
    <property type="evidence" value="ECO:0007669"/>
    <property type="project" value="UniProtKB-SubCell"/>
</dbReference>
<sequence>GRLVHTTTIYLHPTVVQFARELAKRMPPGADLKVSYFTSSGSEANDLAMLMAQLHTGNPDILSLRNAYHGGGQGTMALTAVGTWKYPVPTAVSVKNCPAGYCYRCPFGLSYPSCELKCAYSVEDVIRYETSGQIACFIAEPIQGVGGVVTPPPEFFKIIYDIIRKHG</sequence>
<dbReference type="AlphaFoldDB" id="X0XNM9"/>
<proteinExistence type="inferred from homology"/>
<protein>
    <recommendedName>
        <fullName evidence="5">alanine--glyoxylate transaminase</fullName>
        <ecNumber evidence="5">2.6.1.44</ecNumber>
    </recommendedName>
</protein>
<accession>X0XNM9</accession>
<organism evidence="8">
    <name type="scientific">marine sediment metagenome</name>
    <dbReference type="NCBI Taxonomy" id="412755"/>
    <lineage>
        <taxon>unclassified sequences</taxon>
        <taxon>metagenomes</taxon>
        <taxon>ecological metagenomes</taxon>
    </lineage>
</organism>
<dbReference type="PANTHER" id="PTHR45688:SF3">
    <property type="entry name" value="ALANINE--GLYOXYLATE AMINOTRANSFERASE 2, MITOCHONDRIAL"/>
    <property type="match status" value="1"/>
</dbReference>
<evidence type="ECO:0000256" key="5">
    <source>
        <dbReference type="ARBA" id="ARBA00013049"/>
    </source>
</evidence>
<dbReference type="Gene3D" id="3.40.640.10">
    <property type="entry name" value="Type I PLP-dependent aspartate aminotransferase-like (Major domain)"/>
    <property type="match status" value="1"/>
</dbReference>
<keyword evidence="6" id="KW-0032">Aminotransferase</keyword>
<dbReference type="InterPro" id="IPR005814">
    <property type="entry name" value="Aminotrans_3"/>
</dbReference>
<comment type="subcellular location">
    <subcellularLocation>
        <location evidence="2">Mitochondrion</location>
    </subcellularLocation>
</comment>
<evidence type="ECO:0000256" key="4">
    <source>
        <dbReference type="ARBA" id="ARBA00011881"/>
    </source>
</evidence>
<dbReference type="SUPFAM" id="SSF53383">
    <property type="entry name" value="PLP-dependent transferases"/>
    <property type="match status" value="1"/>
</dbReference>
<evidence type="ECO:0000313" key="8">
    <source>
        <dbReference type="EMBL" id="GAG44779.1"/>
    </source>
</evidence>
<gene>
    <name evidence="8" type="ORF">S01H1_83388</name>
</gene>
<dbReference type="InterPro" id="IPR015424">
    <property type="entry name" value="PyrdxlP-dep_Trfase"/>
</dbReference>
<evidence type="ECO:0000256" key="3">
    <source>
        <dbReference type="ARBA" id="ARBA00008954"/>
    </source>
</evidence>
<name>X0XNM9_9ZZZZ</name>
<evidence type="ECO:0000256" key="1">
    <source>
        <dbReference type="ARBA" id="ARBA00001933"/>
    </source>
</evidence>
<dbReference type="Pfam" id="PF00202">
    <property type="entry name" value="Aminotran_3"/>
    <property type="match status" value="1"/>
</dbReference>
<feature type="non-terminal residue" evidence="8">
    <location>
        <position position="167"/>
    </location>
</feature>
<comment type="subunit">
    <text evidence="4">Homotetramer.</text>
</comment>
<dbReference type="EMBL" id="BARS01056680">
    <property type="protein sequence ID" value="GAG44779.1"/>
    <property type="molecule type" value="Genomic_DNA"/>
</dbReference>